<dbReference type="GeneID" id="16997429"/>
<evidence type="ECO:0000313" key="1">
    <source>
        <dbReference type="EMBL" id="BAM82782.1"/>
    </source>
</evidence>
<proteinExistence type="predicted"/>
<reference evidence="1 2" key="2">
    <citation type="journal article" date="2007" name="BMC Biol.">
        <title>A 100%-complete sequence reveals unusually simple genomic features in the hot-spring red alga Cyanidioschyzon merolae.</title>
        <authorList>
            <person name="Nozaki H."/>
            <person name="Takano H."/>
            <person name="Misumi O."/>
            <person name="Terasawa K."/>
            <person name="Matsuzaki M."/>
            <person name="Maruyama S."/>
            <person name="Nishida K."/>
            <person name="Yagisawa F."/>
            <person name="Yoshida Y."/>
            <person name="Fujiwara T."/>
            <person name="Takio S."/>
            <person name="Tamura K."/>
            <person name="Chung S.J."/>
            <person name="Nakamura S."/>
            <person name="Kuroiwa H."/>
            <person name="Tanaka K."/>
            <person name="Sato N."/>
            <person name="Kuroiwa T."/>
        </authorList>
    </citation>
    <scope>NUCLEOTIDE SEQUENCE [LARGE SCALE GENOMIC DNA]</scope>
    <source>
        <strain evidence="1 2">10D</strain>
    </source>
</reference>
<keyword evidence="2" id="KW-1185">Reference proteome</keyword>
<gene>
    <name evidence="1" type="ORF">CYME_CMS162C</name>
</gene>
<dbReference type="Proteomes" id="UP000007014">
    <property type="component" value="Chromosome 19"/>
</dbReference>
<dbReference type="AlphaFoldDB" id="M1VHF9"/>
<sequence length="351" mass="40107">MNPSYTGNRQPAAGIQSLRCFCSRLLWALPGFACTVYRAHAPVLMSAGDASNWQRPCMQGILIRFKYFWKMCGCGIERGICRCAIFIGIEGGIYHAAVAQSFMDHHLGFHSKNIVHSYKLVGAEPTMSAYKDASSTVQDTARKRKGFGVPALVRHLKEMRGSYVVNVTVQVSQQFRPANGTTRATFEHLHPYQIRMVWVDSIHKGIYARVRSPSIVMNTRLCGIFLQLTLFPLSRIRHETRWSRFRSSAVVGMQTMLMAACKSRFRRCRLSFKHFIRTQQYRKQQILFVYRVDAQLAPVSLDCGQVFLEVRRSASCFERCTRAGPVQRPRFDAVLRFRARCRTLRSWASSG</sequence>
<reference evidence="1 2" key="1">
    <citation type="journal article" date="2004" name="Nature">
        <title>Genome sequence of the ultrasmall unicellular red alga Cyanidioschyzon merolae 10D.</title>
        <authorList>
            <person name="Matsuzaki M."/>
            <person name="Misumi O."/>
            <person name="Shin-i T."/>
            <person name="Maruyama S."/>
            <person name="Takahara M."/>
            <person name="Miyagishima S."/>
            <person name="Mori T."/>
            <person name="Nishida K."/>
            <person name="Yagisawa F."/>
            <person name="Nishida K."/>
            <person name="Yoshida Y."/>
            <person name="Nishimura Y."/>
            <person name="Nakao S."/>
            <person name="Kobayashi T."/>
            <person name="Momoyama Y."/>
            <person name="Higashiyama T."/>
            <person name="Minoda A."/>
            <person name="Sano M."/>
            <person name="Nomoto H."/>
            <person name="Oishi K."/>
            <person name="Hayashi H."/>
            <person name="Ohta F."/>
            <person name="Nishizaka S."/>
            <person name="Haga S."/>
            <person name="Miura S."/>
            <person name="Morishita T."/>
            <person name="Kabeya Y."/>
            <person name="Terasawa K."/>
            <person name="Suzuki Y."/>
            <person name="Ishii Y."/>
            <person name="Asakawa S."/>
            <person name="Takano H."/>
            <person name="Ohta N."/>
            <person name="Kuroiwa H."/>
            <person name="Tanaka K."/>
            <person name="Shimizu N."/>
            <person name="Sugano S."/>
            <person name="Sato N."/>
            <person name="Nozaki H."/>
            <person name="Ogasawara N."/>
            <person name="Kohara Y."/>
            <person name="Kuroiwa T."/>
        </authorList>
    </citation>
    <scope>NUCLEOTIDE SEQUENCE [LARGE SCALE GENOMIC DNA]</scope>
    <source>
        <strain evidence="1 2">10D</strain>
    </source>
</reference>
<accession>M1VHF9</accession>
<dbReference type="HOGENOM" id="CLU_790765_0_0_1"/>
<dbReference type="EMBL" id="AP006501">
    <property type="protein sequence ID" value="BAM82782.1"/>
    <property type="molecule type" value="Genomic_DNA"/>
</dbReference>
<dbReference type="Gramene" id="CMS162CT">
    <property type="protein sequence ID" value="CMS162CT"/>
    <property type="gene ID" value="CMS162C"/>
</dbReference>
<protein>
    <submittedName>
        <fullName evidence="1">Uncharacterized protein</fullName>
    </submittedName>
</protein>
<organism evidence="1 2">
    <name type="scientific">Cyanidioschyzon merolae (strain NIES-3377 / 10D)</name>
    <name type="common">Unicellular red alga</name>
    <dbReference type="NCBI Taxonomy" id="280699"/>
    <lineage>
        <taxon>Eukaryota</taxon>
        <taxon>Rhodophyta</taxon>
        <taxon>Bangiophyceae</taxon>
        <taxon>Cyanidiales</taxon>
        <taxon>Cyanidiaceae</taxon>
        <taxon>Cyanidioschyzon</taxon>
    </lineage>
</organism>
<dbReference type="KEGG" id="cme:CYME_CMS162C"/>
<evidence type="ECO:0000313" key="2">
    <source>
        <dbReference type="Proteomes" id="UP000007014"/>
    </source>
</evidence>
<dbReference type="RefSeq" id="XP_005538818.1">
    <property type="nucleotide sequence ID" value="XM_005538761.1"/>
</dbReference>
<name>M1VHF9_CYAM1</name>